<reference evidence="4" key="2">
    <citation type="submission" date="2021-04" db="EMBL/GenBank/DDBJ databases">
        <authorList>
            <person name="Wen M.-L."/>
            <person name="Han X.-L."/>
            <person name="Xiong J."/>
        </authorList>
    </citation>
    <scope>NUCLEOTIDE SEQUENCE</scope>
    <source>
        <strain evidence="4">AGR0001</strain>
    </source>
</reference>
<dbReference type="GO" id="GO:0016787">
    <property type="term" value="F:hydrolase activity"/>
    <property type="evidence" value="ECO:0007669"/>
    <property type="project" value="UniProtKB-KW"/>
</dbReference>
<evidence type="ECO:0000313" key="5">
    <source>
        <dbReference type="Proteomes" id="UP000009036"/>
    </source>
</evidence>
<reference evidence="3" key="1">
    <citation type="journal article" date="2012" name="J. Bacteriol.">
        <title>Genome Sequence of Streptomyces auratus Strain AGR0001, a Phoslactomycin-Producing Actinomycete.</title>
        <authorList>
            <person name="Han X."/>
            <person name="Li M."/>
            <person name="Ding Z."/>
            <person name="Zhao J."/>
            <person name="Ji K."/>
            <person name="Wen M."/>
            <person name="Lu T."/>
        </authorList>
    </citation>
    <scope>NUCLEOTIDE SEQUENCE [LARGE SCALE GENOMIC DNA]</scope>
    <source>
        <strain evidence="3">AGR0001</strain>
    </source>
</reference>
<dbReference type="AlphaFoldDB" id="J1RWG3"/>
<protein>
    <submittedName>
        <fullName evidence="4">Alpha/beta fold hydrolase</fullName>
    </submittedName>
</protein>
<feature type="domain" description="Serine aminopeptidase S33" evidence="2">
    <location>
        <begin position="92"/>
        <end position="150"/>
    </location>
</feature>
<keyword evidence="4" id="KW-0378">Hydrolase</keyword>
<dbReference type="SUPFAM" id="SSF53474">
    <property type="entry name" value="alpha/beta-Hydrolases"/>
    <property type="match status" value="1"/>
</dbReference>
<sequence>MTTGPERPTDPTGGQEPHRPLVVHHRPDTPQAAVLLLHGGRPDDHTPPTRLDLLALRMRPFGCALSRTPRGQEVLLASVRYRCRGGNGPQVDAARDARAALDALAGYAPDVPVVLVGHSMGGRAALLTGGHRAVRGVVALAPWCPPGEPVAHLRDRTLVLLHDVRDRITDAEASWHFADRARRAGARVHTVAMPRGGHTMLRGARHWHRLTVDLVAALLDGTPVRDAVDGTGPGQPTGH</sequence>
<accession>J1RWG3</accession>
<gene>
    <name evidence="4" type="ORF">SU9_032525</name>
    <name evidence="3" type="ORF">SU9_31848</name>
</gene>
<dbReference type="STRING" id="1160718.SU9_31848"/>
<dbReference type="EMBL" id="CP072931">
    <property type="protein sequence ID" value="QTZ95597.1"/>
    <property type="molecule type" value="Genomic_DNA"/>
</dbReference>
<proteinExistence type="predicted"/>
<evidence type="ECO:0000313" key="4">
    <source>
        <dbReference type="EMBL" id="QTZ95597.1"/>
    </source>
</evidence>
<dbReference type="EMBL" id="AJGV01000205">
    <property type="protein sequence ID" value="EJJ02857.1"/>
    <property type="molecule type" value="Genomic_DNA"/>
</dbReference>
<dbReference type="Pfam" id="PF12146">
    <property type="entry name" value="Hydrolase_4"/>
    <property type="match status" value="1"/>
</dbReference>
<evidence type="ECO:0000259" key="2">
    <source>
        <dbReference type="Pfam" id="PF12146"/>
    </source>
</evidence>
<dbReference type="KEGG" id="sauh:SU9_032525"/>
<name>J1RWG3_9ACTN</name>
<evidence type="ECO:0000313" key="3">
    <source>
        <dbReference type="EMBL" id="EJJ02857.1"/>
    </source>
</evidence>
<keyword evidence="5" id="KW-1185">Reference proteome</keyword>
<feature type="region of interest" description="Disordered" evidence="1">
    <location>
        <begin position="1"/>
        <end position="20"/>
    </location>
</feature>
<dbReference type="InterPro" id="IPR022742">
    <property type="entry name" value="Hydrolase_4"/>
</dbReference>
<organism evidence="3">
    <name type="scientific">Streptomyces auratus AGR0001</name>
    <dbReference type="NCBI Taxonomy" id="1160718"/>
    <lineage>
        <taxon>Bacteria</taxon>
        <taxon>Bacillati</taxon>
        <taxon>Actinomycetota</taxon>
        <taxon>Actinomycetes</taxon>
        <taxon>Kitasatosporales</taxon>
        <taxon>Streptomycetaceae</taxon>
        <taxon>Streptomyces</taxon>
    </lineage>
</organism>
<dbReference type="Gene3D" id="3.40.50.1820">
    <property type="entry name" value="alpha/beta hydrolase"/>
    <property type="match status" value="1"/>
</dbReference>
<dbReference type="PATRIC" id="fig|1160718.3.peg.6439"/>
<dbReference type="OrthoDB" id="3366509at2"/>
<dbReference type="InterPro" id="IPR029058">
    <property type="entry name" value="AB_hydrolase_fold"/>
</dbReference>
<evidence type="ECO:0000256" key="1">
    <source>
        <dbReference type="SAM" id="MobiDB-lite"/>
    </source>
</evidence>
<dbReference type="Proteomes" id="UP000009036">
    <property type="component" value="Chromosome"/>
</dbReference>
<dbReference type="eggNOG" id="COG1073">
    <property type="taxonomic scope" value="Bacteria"/>
</dbReference>
<dbReference type="HOGENOM" id="CLU_081587_0_0_11"/>
<dbReference type="RefSeq" id="WP_006607870.1">
    <property type="nucleotide sequence ID" value="NZ_CP072931.1"/>
</dbReference>